<name>A0A1Z5K743_FISSO</name>
<keyword evidence="5" id="KW-1185">Reference proteome</keyword>
<dbReference type="Proteomes" id="UP000198406">
    <property type="component" value="Unassembled WGS sequence"/>
</dbReference>
<dbReference type="InterPro" id="IPR012462">
    <property type="entry name" value="UFSP1/2_DUB_cat"/>
</dbReference>
<evidence type="ECO:0000256" key="2">
    <source>
        <dbReference type="SAM" id="MobiDB-lite"/>
    </source>
</evidence>
<dbReference type="EMBL" id="BDSP01000177">
    <property type="protein sequence ID" value="GAX22005.1"/>
    <property type="molecule type" value="Genomic_DNA"/>
</dbReference>
<feature type="domain" description="UFSP1/2/DUB catalytic" evidence="3">
    <location>
        <begin position="73"/>
        <end position="296"/>
    </location>
</feature>
<feature type="region of interest" description="Disordered" evidence="2">
    <location>
        <begin position="1"/>
        <end position="41"/>
    </location>
</feature>
<evidence type="ECO:0000256" key="1">
    <source>
        <dbReference type="ARBA" id="ARBA00022801"/>
    </source>
</evidence>
<reference evidence="4 5" key="1">
    <citation type="journal article" date="2015" name="Plant Cell">
        <title>Oil accumulation by the oleaginous diatom Fistulifera solaris as revealed by the genome and transcriptome.</title>
        <authorList>
            <person name="Tanaka T."/>
            <person name="Maeda Y."/>
            <person name="Veluchamy A."/>
            <person name="Tanaka M."/>
            <person name="Abida H."/>
            <person name="Marechal E."/>
            <person name="Bowler C."/>
            <person name="Muto M."/>
            <person name="Sunaga Y."/>
            <person name="Tanaka M."/>
            <person name="Yoshino T."/>
            <person name="Taniguchi T."/>
            <person name="Fukuda Y."/>
            <person name="Nemoto M."/>
            <person name="Matsumoto M."/>
            <person name="Wong P.S."/>
            <person name="Aburatani S."/>
            <person name="Fujibuchi W."/>
        </authorList>
    </citation>
    <scope>NUCLEOTIDE SEQUENCE [LARGE SCALE GENOMIC DNA]</scope>
    <source>
        <strain evidence="4 5">JPCC DA0580</strain>
    </source>
</reference>
<dbReference type="GO" id="GO:0016787">
    <property type="term" value="F:hydrolase activity"/>
    <property type="evidence" value="ECO:0007669"/>
    <property type="project" value="UniProtKB-KW"/>
</dbReference>
<sequence length="355" mass="40492">MSTPEVIVLSSDDESEVHRSKRPQTTSASSPQHSSPPSKRRRREVLLYLNDDCVVTEGLMELLIQMPQVRCCVTQQPSLYPFHIQQNDKWSCGFRNLQMIMTFLVPYLPKDHSFWQYTTPVSSSYEIPSVVQWQQFMEAAWNEGFDADGALHYRKKIVGKSVWIGAVEVASVLAFRGIDATVVQFIRCAASRRQLRPLCVSYFQRHYCQCHDSSHPCSSLELVRRLLQQTEKSKKSLQPESTCNCDIPPLYLQWKGHSVCVVGYEVETQTNGTLIHHLLAFDPMKRGSVLKKSLQRSDLKPFRVDHAKLERQDCQVVVCSTRTLPASVREGIKRNLQTATAAERAVLESLHKASR</sequence>
<gene>
    <name evidence="4" type="ORF">FisN_6Hh251</name>
</gene>
<dbReference type="Pfam" id="PF07910">
    <property type="entry name" value="Peptidase_C78"/>
    <property type="match status" value="1"/>
</dbReference>
<evidence type="ECO:0000313" key="4">
    <source>
        <dbReference type="EMBL" id="GAX22005.1"/>
    </source>
</evidence>
<protein>
    <recommendedName>
        <fullName evidence="3">UFSP1/2/DUB catalytic domain-containing protein</fullName>
    </recommendedName>
</protein>
<organism evidence="4 5">
    <name type="scientific">Fistulifera solaris</name>
    <name type="common">Oleaginous diatom</name>
    <dbReference type="NCBI Taxonomy" id="1519565"/>
    <lineage>
        <taxon>Eukaryota</taxon>
        <taxon>Sar</taxon>
        <taxon>Stramenopiles</taxon>
        <taxon>Ochrophyta</taxon>
        <taxon>Bacillariophyta</taxon>
        <taxon>Bacillariophyceae</taxon>
        <taxon>Bacillariophycidae</taxon>
        <taxon>Naviculales</taxon>
        <taxon>Naviculaceae</taxon>
        <taxon>Fistulifera</taxon>
    </lineage>
</organism>
<accession>A0A1Z5K743</accession>
<comment type="caution">
    <text evidence="4">The sequence shown here is derived from an EMBL/GenBank/DDBJ whole genome shotgun (WGS) entry which is preliminary data.</text>
</comment>
<feature type="compositionally biased region" description="Low complexity" evidence="2">
    <location>
        <begin position="23"/>
        <end position="37"/>
    </location>
</feature>
<dbReference type="Gene3D" id="3.90.70.130">
    <property type="match status" value="1"/>
</dbReference>
<dbReference type="OrthoDB" id="288987at2759"/>
<keyword evidence="1" id="KW-0378">Hydrolase</keyword>
<evidence type="ECO:0000313" key="5">
    <source>
        <dbReference type="Proteomes" id="UP000198406"/>
    </source>
</evidence>
<proteinExistence type="predicted"/>
<dbReference type="AlphaFoldDB" id="A0A1Z5K743"/>
<dbReference type="InParanoid" id="A0A1Z5K743"/>
<evidence type="ECO:0000259" key="3">
    <source>
        <dbReference type="Pfam" id="PF07910"/>
    </source>
</evidence>